<feature type="region of interest" description="Disordered" evidence="5">
    <location>
        <begin position="50"/>
        <end position="76"/>
    </location>
</feature>
<keyword evidence="2 4" id="KW-0863">Zinc-finger</keyword>
<dbReference type="CDD" id="cd21437">
    <property type="entry name" value="zf-HIT_ZNHIT1_like"/>
    <property type="match status" value="1"/>
</dbReference>
<dbReference type="Proteomes" id="UP000193560">
    <property type="component" value="Unassembled WGS sequence"/>
</dbReference>
<dbReference type="OrthoDB" id="74807at2759"/>
<reference evidence="7 8" key="1">
    <citation type="submission" date="2016-07" db="EMBL/GenBank/DDBJ databases">
        <title>Pervasive Adenine N6-methylation of Active Genes in Fungi.</title>
        <authorList>
            <consortium name="DOE Joint Genome Institute"/>
            <person name="Mondo S.J."/>
            <person name="Dannebaum R.O."/>
            <person name="Kuo R.C."/>
            <person name="Labutti K."/>
            <person name="Haridas S."/>
            <person name="Kuo A."/>
            <person name="Salamov A."/>
            <person name="Ahrendt S.R."/>
            <person name="Lipzen A."/>
            <person name="Sullivan W."/>
            <person name="Andreopoulos W.B."/>
            <person name="Clum A."/>
            <person name="Lindquist E."/>
            <person name="Daum C."/>
            <person name="Ramamoorthy G.K."/>
            <person name="Gryganskyi A."/>
            <person name="Culley D."/>
            <person name="Magnuson J.K."/>
            <person name="James T.Y."/>
            <person name="O'Malley M.A."/>
            <person name="Stajich J.E."/>
            <person name="Spatafora J.W."/>
            <person name="Visel A."/>
            <person name="Grigoriev I.V."/>
        </authorList>
    </citation>
    <scope>NUCLEOTIDE SEQUENCE [LARGE SCALE GENOMIC DNA]</scope>
    <source>
        <strain evidence="7 8">NRRL 1336</strain>
    </source>
</reference>
<evidence type="ECO:0000256" key="2">
    <source>
        <dbReference type="ARBA" id="ARBA00022771"/>
    </source>
</evidence>
<evidence type="ECO:0000313" key="7">
    <source>
        <dbReference type="EMBL" id="ORZ19348.1"/>
    </source>
</evidence>
<keyword evidence="8" id="KW-1185">Reference proteome</keyword>
<proteinExistence type="predicted"/>
<dbReference type="AlphaFoldDB" id="A0A1X2IMV2"/>
<protein>
    <recommendedName>
        <fullName evidence="6">HIT-type domain-containing protein</fullName>
    </recommendedName>
</protein>
<dbReference type="GO" id="GO:0005634">
    <property type="term" value="C:nucleus"/>
    <property type="evidence" value="ECO:0007669"/>
    <property type="project" value="UniProtKB-ARBA"/>
</dbReference>
<dbReference type="GO" id="GO:0008270">
    <property type="term" value="F:zinc ion binding"/>
    <property type="evidence" value="ECO:0007669"/>
    <property type="project" value="UniProtKB-UniRule"/>
</dbReference>
<dbReference type="GO" id="GO:0006338">
    <property type="term" value="P:chromatin remodeling"/>
    <property type="evidence" value="ECO:0007669"/>
    <property type="project" value="InterPro"/>
</dbReference>
<evidence type="ECO:0000256" key="4">
    <source>
        <dbReference type="PROSITE-ProRule" id="PRU00453"/>
    </source>
</evidence>
<feature type="domain" description="HIT-type" evidence="6">
    <location>
        <begin position="117"/>
        <end position="149"/>
    </location>
</feature>
<gene>
    <name evidence="7" type="ORF">BCR42DRAFT_449108</name>
</gene>
<dbReference type="InterPro" id="IPR007529">
    <property type="entry name" value="Znf_HIT"/>
</dbReference>
<sequence length="154" mass="17650">MKKNERNKQPTPVNLEAHRRHLTRQLDSLERDNHQSLNDVEGLISIALAAQEQNDETPRKSRQKHTTSKSGRSSVFSSKTNLNVLLEDAHLEDYSPDIPTYFTCNAGPSKYPPRHFCSVCGFSSTYKCLRCGMKYCSLSCLNTHRETRCMKWTV</sequence>
<evidence type="ECO:0000256" key="1">
    <source>
        <dbReference type="ARBA" id="ARBA00022723"/>
    </source>
</evidence>
<dbReference type="PROSITE" id="PS51083">
    <property type="entry name" value="ZF_HIT"/>
    <property type="match status" value="1"/>
</dbReference>
<comment type="caution">
    <text evidence="7">The sequence shown here is derived from an EMBL/GenBank/DDBJ whole genome shotgun (WGS) entry which is preliminary data.</text>
</comment>
<evidence type="ECO:0000259" key="6">
    <source>
        <dbReference type="PROSITE" id="PS51083"/>
    </source>
</evidence>
<keyword evidence="1" id="KW-0479">Metal-binding</keyword>
<dbReference type="Pfam" id="PF04438">
    <property type="entry name" value="zf-HIT"/>
    <property type="match status" value="1"/>
</dbReference>
<dbReference type="InterPro" id="IPR039723">
    <property type="entry name" value="Vps71/ZNHIT1"/>
</dbReference>
<organism evidence="7 8">
    <name type="scientific">Absidia repens</name>
    <dbReference type="NCBI Taxonomy" id="90262"/>
    <lineage>
        <taxon>Eukaryota</taxon>
        <taxon>Fungi</taxon>
        <taxon>Fungi incertae sedis</taxon>
        <taxon>Mucoromycota</taxon>
        <taxon>Mucoromycotina</taxon>
        <taxon>Mucoromycetes</taxon>
        <taxon>Mucorales</taxon>
        <taxon>Cunninghamellaceae</taxon>
        <taxon>Absidia</taxon>
    </lineage>
</organism>
<evidence type="ECO:0000256" key="5">
    <source>
        <dbReference type="SAM" id="MobiDB-lite"/>
    </source>
</evidence>
<dbReference type="STRING" id="90262.A0A1X2IMV2"/>
<keyword evidence="3" id="KW-0862">Zinc</keyword>
<evidence type="ECO:0000313" key="8">
    <source>
        <dbReference type="Proteomes" id="UP000193560"/>
    </source>
</evidence>
<evidence type="ECO:0000256" key="3">
    <source>
        <dbReference type="ARBA" id="ARBA00022833"/>
    </source>
</evidence>
<dbReference type="Gene3D" id="3.30.60.190">
    <property type="match status" value="1"/>
</dbReference>
<name>A0A1X2IMV2_9FUNG</name>
<dbReference type="EMBL" id="MCGE01000007">
    <property type="protein sequence ID" value="ORZ19348.1"/>
    <property type="molecule type" value="Genomic_DNA"/>
</dbReference>
<dbReference type="SUPFAM" id="SSF144232">
    <property type="entry name" value="HIT/MYND zinc finger-like"/>
    <property type="match status" value="1"/>
</dbReference>
<dbReference type="PANTHER" id="PTHR13093">
    <property type="entry name" value="ZINC FINGER HIT DOMAIN CONTAINING PROTEIN 1"/>
    <property type="match status" value="1"/>
</dbReference>
<accession>A0A1X2IMV2</accession>